<comment type="caution">
    <text evidence="1">The sequence shown here is derived from an EMBL/GenBank/DDBJ whole genome shotgun (WGS) entry which is preliminary data.</text>
</comment>
<dbReference type="AlphaFoldDB" id="A0A0C9N4R2"/>
<keyword evidence="2" id="KW-1185">Reference proteome</keyword>
<organism evidence="1 2">
    <name type="scientific">Sphingomonas paucimobilis NBRC 13935</name>
    <dbReference type="NCBI Taxonomy" id="1219050"/>
    <lineage>
        <taxon>Bacteria</taxon>
        <taxon>Pseudomonadati</taxon>
        <taxon>Pseudomonadota</taxon>
        <taxon>Alphaproteobacteria</taxon>
        <taxon>Sphingomonadales</taxon>
        <taxon>Sphingomonadaceae</taxon>
        <taxon>Sphingomonas</taxon>
    </lineage>
</organism>
<dbReference type="EMBL" id="BBJS01000043">
    <property type="protein sequence ID" value="GAN14554.1"/>
    <property type="molecule type" value="Genomic_DNA"/>
</dbReference>
<reference evidence="1 2" key="1">
    <citation type="submission" date="2014-08" db="EMBL/GenBank/DDBJ databases">
        <title>Whole genome shotgun sequence of Sphingomonas paucimobilis NBRC 13935.</title>
        <authorList>
            <person name="Hosoyama A."/>
            <person name="Hashimoto M."/>
            <person name="Hosoyama Y."/>
            <person name="Noguchi M."/>
            <person name="Uohara A."/>
            <person name="Ohji S."/>
            <person name="Katano-Makiyama Y."/>
            <person name="Ichikawa N."/>
            <person name="Kimura A."/>
            <person name="Yamazoe A."/>
            <person name="Fujita N."/>
        </authorList>
    </citation>
    <scope>NUCLEOTIDE SEQUENCE [LARGE SCALE GENOMIC DNA]</scope>
    <source>
        <strain evidence="1 2">NBRC 13935</strain>
    </source>
</reference>
<dbReference type="Proteomes" id="UP000032025">
    <property type="component" value="Unassembled WGS sequence"/>
</dbReference>
<gene>
    <name evidence="1" type="ORF">SP6_43_00520</name>
</gene>
<proteinExistence type="predicted"/>
<evidence type="ECO:0000313" key="2">
    <source>
        <dbReference type="Proteomes" id="UP000032025"/>
    </source>
</evidence>
<evidence type="ECO:0000313" key="1">
    <source>
        <dbReference type="EMBL" id="GAN14554.1"/>
    </source>
</evidence>
<protein>
    <submittedName>
        <fullName evidence="1">DNA, contig: SP643</fullName>
    </submittedName>
</protein>
<name>A0A0C9N4R2_SPHPI</name>
<sequence>MFTNYSLSKALENDRRVNTAKSMRLARQVKGRFGTWAAVRQASRVENGVYVVDPSAGGDRDSKDVAVPATA</sequence>
<accession>A0A0C9N4R2</accession>